<evidence type="ECO:0000313" key="5">
    <source>
        <dbReference type="EMBL" id="EYU21297.1"/>
    </source>
</evidence>
<dbReference type="GO" id="GO:0005634">
    <property type="term" value="C:nucleus"/>
    <property type="evidence" value="ECO:0007669"/>
    <property type="project" value="UniProtKB-SubCell"/>
</dbReference>
<evidence type="ECO:0000256" key="3">
    <source>
        <dbReference type="SAM" id="MobiDB-lite"/>
    </source>
</evidence>
<comment type="subcellular location">
    <subcellularLocation>
        <location evidence="2">Nucleus</location>
    </subcellularLocation>
</comment>
<dbReference type="InterPro" id="IPR018467">
    <property type="entry name" value="CCT_CS"/>
</dbReference>
<feature type="region of interest" description="Disordered" evidence="3">
    <location>
        <begin position="196"/>
        <end position="266"/>
    </location>
</feature>
<accession>A0A022PY76</accession>
<comment type="function">
    <text evidence="2">Repressor of jasmonate responses.</text>
</comment>
<dbReference type="InterPro" id="IPR040390">
    <property type="entry name" value="TIFY/JAZ"/>
</dbReference>
<feature type="compositionally biased region" description="Polar residues" evidence="3">
    <location>
        <begin position="245"/>
        <end position="266"/>
    </location>
</feature>
<dbReference type="SMART" id="SM00979">
    <property type="entry name" value="TIFY"/>
    <property type="match status" value="1"/>
</dbReference>
<dbReference type="GO" id="GO:0031347">
    <property type="term" value="P:regulation of defense response"/>
    <property type="evidence" value="ECO:0007669"/>
    <property type="project" value="UniProtKB-UniRule"/>
</dbReference>
<dbReference type="OrthoDB" id="1937734at2759"/>
<reference evidence="5 6" key="1">
    <citation type="journal article" date="2013" name="Proc. Natl. Acad. Sci. U.S.A.">
        <title>Fine-scale variation in meiotic recombination in Mimulus inferred from population shotgun sequencing.</title>
        <authorList>
            <person name="Hellsten U."/>
            <person name="Wright K.M."/>
            <person name="Jenkins J."/>
            <person name="Shu S."/>
            <person name="Yuan Y."/>
            <person name="Wessler S.R."/>
            <person name="Schmutz J."/>
            <person name="Willis J.H."/>
            <person name="Rokhsar D.S."/>
        </authorList>
    </citation>
    <scope>NUCLEOTIDE SEQUENCE [LARGE SCALE GENOMIC DNA]</scope>
    <source>
        <strain evidence="6">cv. DUN x IM62</strain>
    </source>
</reference>
<protein>
    <recommendedName>
        <fullName evidence="2">Protein TIFY</fullName>
    </recommendedName>
    <alternativeName>
        <fullName evidence="2">Jasmonate ZIM domain-containing protein</fullName>
    </alternativeName>
</protein>
<dbReference type="PANTHER" id="PTHR33077">
    <property type="entry name" value="PROTEIN TIFY 4A-RELATED-RELATED"/>
    <property type="match status" value="1"/>
</dbReference>
<comment type="domain">
    <text evidence="2">The jas domain is required for interaction with COI1.</text>
</comment>
<dbReference type="GO" id="GO:2000022">
    <property type="term" value="P:regulation of jasmonic acid mediated signaling pathway"/>
    <property type="evidence" value="ECO:0007669"/>
    <property type="project" value="UniProtKB-UniRule"/>
</dbReference>
<gene>
    <name evidence="5" type="ORF">MIMGU_mgv1a011904mg</name>
</gene>
<dbReference type="Pfam" id="PF09425">
    <property type="entry name" value="Jas_motif"/>
    <property type="match status" value="1"/>
</dbReference>
<dbReference type="PANTHER" id="PTHR33077:SF52">
    <property type="entry name" value="PROTEIN TIFY 11D"/>
    <property type="match status" value="1"/>
</dbReference>
<dbReference type="EMBL" id="KI632223">
    <property type="protein sequence ID" value="EYU21297.1"/>
    <property type="molecule type" value="Genomic_DNA"/>
</dbReference>
<sequence>MSSSRNFPDGRRREKAAPEKTNFAQTCNLVSRYIKEKGSLRDLNFEIGGKVESLEDLVSVKPAASASTTNVLPNKGKSAQPSSEKHTSLRSSIIIVEDDSNEASTREETRKVAKNAQLTIFYSGKVLVFDDYSVDNIRELVSVAKKGSSKMSYGILSTNTLQQKPNPGSLREGLPPRPQAGNSLNICKEKINSTADRDVASTSISNEQLSTQSDANGSDLPIARRSSVHRFMEKRKERAVMRGPYQNQEQRPTSSSKGDQQFDLNT</sequence>
<keyword evidence="2" id="KW-0539">Nucleus</keyword>
<evidence type="ECO:0000259" key="4">
    <source>
        <dbReference type="PROSITE" id="PS51320"/>
    </source>
</evidence>
<organism evidence="5 6">
    <name type="scientific">Erythranthe guttata</name>
    <name type="common">Yellow monkey flower</name>
    <name type="synonym">Mimulus guttatus</name>
    <dbReference type="NCBI Taxonomy" id="4155"/>
    <lineage>
        <taxon>Eukaryota</taxon>
        <taxon>Viridiplantae</taxon>
        <taxon>Streptophyta</taxon>
        <taxon>Embryophyta</taxon>
        <taxon>Tracheophyta</taxon>
        <taxon>Spermatophyta</taxon>
        <taxon>Magnoliopsida</taxon>
        <taxon>eudicotyledons</taxon>
        <taxon>Gunneridae</taxon>
        <taxon>Pentapetalae</taxon>
        <taxon>asterids</taxon>
        <taxon>lamiids</taxon>
        <taxon>Lamiales</taxon>
        <taxon>Phrymaceae</taxon>
        <taxon>Erythranthe</taxon>
    </lineage>
</organism>
<feature type="compositionally biased region" description="Basic and acidic residues" evidence="3">
    <location>
        <begin position="8"/>
        <end position="18"/>
    </location>
</feature>
<evidence type="ECO:0000256" key="1">
    <source>
        <dbReference type="ARBA" id="ARBA00008614"/>
    </source>
</evidence>
<evidence type="ECO:0000313" key="6">
    <source>
        <dbReference type="Proteomes" id="UP000030748"/>
    </source>
</evidence>
<feature type="domain" description="Tify" evidence="4">
    <location>
        <begin position="111"/>
        <end position="146"/>
    </location>
</feature>
<dbReference type="GO" id="GO:0009611">
    <property type="term" value="P:response to wounding"/>
    <property type="evidence" value="ECO:0007669"/>
    <property type="project" value="UniProtKB-UniRule"/>
</dbReference>
<dbReference type="PROSITE" id="PS51320">
    <property type="entry name" value="TIFY"/>
    <property type="match status" value="1"/>
</dbReference>
<proteinExistence type="inferred from homology"/>
<feature type="compositionally biased region" description="Polar residues" evidence="3">
    <location>
        <begin position="200"/>
        <end position="216"/>
    </location>
</feature>
<dbReference type="AlphaFoldDB" id="A0A022PY76"/>
<dbReference type="Pfam" id="PF06200">
    <property type="entry name" value="tify"/>
    <property type="match status" value="1"/>
</dbReference>
<name>A0A022PY76_ERYGU</name>
<dbReference type="InterPro" id="IPR010399">
    <property type="entry name" value="Tify_dom"/>
</dbReference>
<comment type="similarity">
    <text evidence="1 2">Belongs to the TIFY/JAZ family.</text>
</comment>
<feature type="region of interest" description="Disordered" evidence="3">
    <location>
        <begin position="159"/>
        <end position="183"/>
    </location>
</feature>
<feature type="compositionally biased region" description="Polar residues" evidence="3">
    <location>
        <begin position="65"/>
        <end position="82"/>
    </location>
</feature>
<feature type="region of interest" description="Disordered" evidence="3">
    <location>
        <begin position="1"/>
        <end position="22"/>
    </location>
</feature>
<keyword evidence="6" id="KW-1185">Reference proteome</keyword>
<dbReference type="Proteomes" id="UP000030748">
    <property type="component" value="Unassembled WGS sequence"/>
</dbReference>
<feature type="compositionally biased region" description="Basic and acidic residues" evidence="3">
    <location>
        <begin position="230"/>
        <end position="240"/>
    </location>
</feature>
<keyword evidence="2" id="KW-1184">Jasmonic acid signaling pathway</keyword>
<evidence type="ECO:0000256" key="2">
    <source>
        <dbReference type="RuleBase" id="RU369065"/>
    </source>
</evidence>
<feature type="region of interest" description="Disordered" evidence="3">
    <location>
        <begin position="65"/>
        <end position="90"/>
    </location>
</feature>